<evidence type="ECO:0000256" key="2">
    <source>
        <dbReference type="ARBA" id="ARBA00022490"/>
    </source>
</evidence>
<organism evidence="5 6">
    <name type="scientific">Geotrichum candidum</name>
    <name type="common">Oospora lactis</name>
    <name type="synonym">Dipodascus geotrichum</name>
    <dbReference type="NCBI Taxonomy" id="1173061"/>
    <lineage>
        <taxon>Eukaryota</taxon>
        <taxon>Fungi</taxon>
        <taxon>Dikarya</taxon>
        <taxon>Ascomycota</taxon>
        <taxon>Saccharomycotina</taxon>
        <taxon>Dipodascomycetes</taxon>
        <taxon>Dipodascales</taxon>
        <taxon>Dipodascaceae</taxon>
        <taxon>Geotrichum</taxon>
    </lineage>
</organism>
<feature type="compositionally biased region" description="Basic and acidic residues" evidence="3">
    <location>
        <begin position="231"/>
        <end position="250"/>
    </location>
</feature>
<feature type="domain" description="Hyaluronan/mRNA-binding protein" evidence="4">
    <location>
        <begin position="91"/>
        <end position="180"/>
    </location>
</feature>
<dbReference type="InterPro" id="IPR019084">
    <property type="entry name" value="STM1-like_N"/>
</dbReference>
<feature type="region of interest" description="Disordered" evidence="3">
    <location>
        <begin position="219"/>
        <end position="288"/>
    </location>
</feature>
<feature type="compositionally biased region" description="Polar residues" evidence="3">
    <location>
        <begin position="270"/>
        <end position="279"/>
    </location>
</feature>
<feature type="compositionally biased region" description="Low complexity" evidence="3">
    <location>
        <begin position="40"/>
        <end position="49"/>
    </location>
</feature>
<dbReference type="AlphaFoldDB" id="A0A0J9XDK9"/>
<dbReference type="PANTHER" id="PTHR12299:SF17">
    <property type="entry name" value="AT19571P-RELATED"/>
    <property type="match status" value="1"/>
</dbReference>
<dbReference type="STRING" id="1173061.A0A0J9XDK9"/>
<feature type="compositionally biased region" description="Gly residues" evidence="3">
    <location>
        <begin position="253"/>
        <end position="262"/>
    </location>
</feature>
<proteinExistence type="predicted"/>
<feature type="compositionally biased region" description="Basic and acidic residues" evidence="3">
    <location>
        <begin position="93"/>
        <end position="131"/>
    </location>
</feature>
<dbReference type="SMART" id="SM01233">
    <property type="entry name" value="HABP4_PAI-RBP1"/>
    <property type="match status" value="1"/>
</dbReference>
<dbReference type="EMBL" id="CCBN010000009">
    <property type="protein sequence ID" value="CDO54957.1"/>
    <property type="molecule type" value="Genomic_DNA"/>
</dbReference>
<dbReference type="GO" id="GO:0005737">
    <property type="term" value="C:cytoplasm"/>
    <property type="evidence" value="ECO:0007669"/>
    <property type="project" value="UniProtKB-SubCell"/>
</dbReference>
<keyword evidence="2" id="KW-0963">Cytoplasm</keyword>
<dbReference type="InterPro" id="IPR006861">
    <property type="entry name" value="HABP4_PAIRBP1-bd"/>
</dbReference>
<sequence length="288" mass="30832">MSVASKNFFDILGDDETPRASAGPVREVVKKTTTSKKADAAPAPRAGARSNKKPAATGNEAAFRDRNAGRAANRTKPTEPASGDNKNKRAKNPRPDRHSQTGKTDSEKKVHKGWGDDKKKAEDEAAGEEIAKEEIAADAAAEVVAEEVDNSLTLEQYLEELKVKSAETETERSIRKANEGVDDSKWKTAALEHKEQESFVPASKAKVLKSKAKKEKVLIDFEPVLGSPSSERSERRGGNDRGPRGGDRRNARGGNGPRGGAARGARKPAASSQSVNISNPDEFPVLGA</sequence>
<name>A0A0J9XDK9_GEOCN</name>
<protein>
    <submittedName>
        <fullName evidence="5">Similar to Saccharomyces cerevisiae YLR150W STM1 Protein required for optimal translation under nutrient stress</fullName>
    </submittedName>
</protein>
<accession>A0A0J9XDK9</accession>
<dbReference type="PANTHER" id="PTHR12299">
    <property type="entry name" value="HYALURONIC ACID-BINDING PROTEIN 4"/>
    <property type="match status" value="1"/>
</dbReference>
<comment type="caution">
    <text evidence="5">The sequence shown here is derived from an EMBL/GenBank/DDBJ whole genome shotgun (WGS) entry which is preliminary data.</text>
</comment>
<reference evidence="5" key="1">
    <citation type="submission" date="2014-03" db="EMBL/GenBank/DDBJ databases">
        <authorList>
            <person name="Casaregola S."/>
        </authorList>
    </citation>
    <scope>NUCLEOTIDE SEQUENCE [LARGE SCALE GENOMIC DNA]</scope>
    <source>
        <strain evidence="5">CLIB 918</strain>
    </source>
</reference>
<dbReference type="InterPro" id="IPR039764">
    <property type="entry name" value="HABP4/SERBP1-like"/>
</dbReference>
<evidence type="ECO:0000313" key="5">
    <source>
        <dbReference type="EMBL" id="CDO54957.1"/>
    </source>
</evidence>
<evidence type="ECO:0000256" key="1">
    <source>
        <dbReference type="ARBA" id="ARBA00004496"/>
    </source>
</evidence>
<dbReference type="Pfam" id="PF09598">
    <property type="entry name" value="Stm1_N"/>
    <property type="match status" value="1"/>
</dbReference>
<dbReference type="OrthoDB" id="5426471at2759"/>
<evidence type="ECO:0000313" key="6">
    <source>
        <dbReference type="Proteomes" id="UP000242525"/>
    </source>
</evidence>
<dbReference type="Proteomes" id="UP000242525">
    <property type="component" value="Unassembled WGS sequence"/>
</dbReference>
<evidence type="ECO:0000259" key="4">
    <source>
        <dbReference type="SMART" id="SM01233"/>
    </source>
</evidence>
<evidence type="ECO:0000256" key="3">
    <source>
        <dbReference type="SAM" id="MobiDB-lite"/>
    </source>
</evidence>
<keyword evidence="6" id="KW-1185">Reference proteome</keyword>
<dbReference type="GO" id="GO:0003723">
    <property type="term" value="F:RNA binding"/>
    <property type="evidence" value="ECO:0007669"/>
    <property type="project" value="InterPro"/>
</dbReference>
<gene>
    <name evidence="5" type="ORF">BN980_GECA09s01880g</name>
</gene>
<feature type="region of interest" description="Disordered" evidence="3">
    <location>
        <begin position="1"/>
        <end position="131"/>
    </location>
</feature>
<comment type="subcellular location">
    <subcellularLocation>
        <location evidence="1">Cytoplasm</location>
    </subcellularLocation>
</comment>
<dbReference type="GO" id="GO:0005634">
    <property type="term" value="C:nucleus"/>
    <property type="evidence" value="ECO:0007669"/>
    <property type="project" value="TreeGrafter"/>
</dbReference>
<dbReference type="Gene3D" id="6.10.140.1040">
    <property type="match status" value="1"/>
</dbReference>